<dbReference type="AlphaFoldDB" id="I4ELP4"/>
<gene>
    <name evidence="2" type="ORF">NITHO_5210003</name>
</gene>
<comment type="caution">
    <text evidence="2">The sequence shown here is derived from an EMBL/GenBank/DDBJ whole genome shotgun (WGS) entry which is preliminary data.</text>
</comment>
<dbReference type="InterPro" id="IPR054203">
    <property type="entry name" value="DUF6908"/>
</dbReference>
<sequence length="159" mass="17896">MYAAATRVLVHERDVKRQHLEGSTMNECPKMEATITRLAEAHGFNIKAPRGFMQLTIDQEGVRDLSVEKIGKNIVSVSQYYKVNGMLVPEPDITFFMGPTGWVPTAIGQSVEGWKYCATPDAEILRVSDSQLCAEIAGMAEEWADMLDERYRSNARRVR</sequence>
<organism evidence="2 3">
    <name type="scientific">Nitrolancea hollandica Lb</name>
    <dbReference type="NCBI Taxonomy" id="1129897"/>
    <lineage>
        <taxon>Bacteria</taxon>
        <taxon>Pseudomonadati</taxon>
        <taxon>Thermomicrobiota</taxon>
        <taxon>Thermomicrobia</taxon>
        <taxon>Sphaerobacterales</taxon>
        <taxon>Sphaerobacterineae</taxon>
        <taxon>Sphaerobacteraceae</taxon>
        <taxon>Nitrolancea</taxon>
    </lineage>
</organism>
<evidence type="ECO:0000313" key="2">
    <source>
        <dbReference type="EMBL" id="CCF85606.1"/>
    </source>
</evidence>
<proteinExistence type="predicted"/>
<evidence type="ECO:0000313" key="3">
    <source>
        <dbReference type="Proteomes" id="UP000004221"/>
    </source>
</evidence>
<name>I4ELP4_9BACT</name>
<accession>I4ELP4</accession>
<evidence type="ECO:0000259" key="1">
    <source>
        <dbReference type="Pfam" id="PF21849"/>
    </source>
</evidence>
<dbReference type="Proteomes" id="UP000004221">
    <property type="component" value="Unassembled WGS sequence"/>
</dbReference>
<protein>
    <recommendedName>
        <fullName evidence="1">DUF6908 domain-containing protein</fullName>
    </recommendedName>
</protein>
<feature type="domain" description="DUF6908" evidence="1">
    <location>
        <begin position="35"/>
        <end position="147"/>
    </location>
</feature>
<reference evidence="2 3" key="1">
    <citation type="journal article" date="2012" name="ISME J.">
        <title>Nitrification expanded: discovery, physiology and genomics of a nitrite-oxidizing bacterium from the phylum Chloroflexi.</title>
        <authorList>
            <person name="Sorokin D.Y."/>
            <person name="Lucker S."/>
            <person name="Vejmelkova D."/>
            <person name="Kostrikina N.A."/>
            <person name="Kleerebezem R."/>
            <person name="Rijpstra W.I."/>
            <person name="Damste J.S."/>
            <person name="Le Paslier D."/>
            <person name="Muyzer G."/>
            <person name="Wagner M."/>
            <person name="van Loosdrecht M.C."/>
            <person name="Daims H."/>
        </authorList>
    </citation>
    <scope>NUCLEOTIDE SEQUENCE [LARGE SCALE GENOMIC DNA]</scope>
    <source>
        <strain evidence="3">none</strain>
    </source>
</reference>
<keyword evidence="3" id="KW-1185">Reference proteome</keyword>
<dbReference type="EMBL" id="CAGS01000470">
    <property type="protein sequence ID" value="CCF85606.1"/>
    <property type="molecule type" value="Genomic_DNA"/>
</dbReference>
<dbReference type="Pfam" id="PF21849">
    <property type="entry name" value="DUF6908"/>
    <property type="match status" value="1"/>
</dbReference>